<feature type="transmembrane region" description="Helical" evidence="1">
    <location>
        <begin position="5"/>
        <end position="21"/>
    </location>
</feature>
<comment type="caution">
    <text evidence="2">The sequence shown here is derived from an EMBL/GenBank/DDBJ whole genome shotgun (WGS) entry which is preliminary data.</text>
</comment>
<dbReference type="Proteomes" id="UP000229156">
    <property type="component" value="Unassembled WGS sequence"/>
</dbReference>
<reference evidence="3" key="1">
    <citation type="submission" date="2017-09" db="EMBL/GenBank/DDBJ databases">
        <title>Depth-based differentiation of microbial function through sediment-hosted aquifers and enrichment of novel symbionts in the deep terrestrial subsurface.</title>
        <authorList>
            <person name="Probst A.J."/>
            <person name="Ladd B."/>
            <person name="Jarett J.K."/>
            <person name="Geller-Mcgrath D.E."/>
            <person name="Sieber C.M.K."/>
            <person name="Emerson J.B."/>
            <person name="Anantharaman K."/>
            <person name="Thomas B.C."/>
            <person name="Malmstrom R."/>
            <person name="Stieglmeier M."/>
            <person name="Klingl A."/>
            <person name="Woyke T."/>
            <person name="Ryan C.M."/>
            <person name="Banfield J.F."/>
        </authorList>
    </citation>
    <scope>NUCLEOTIDE SEQUENCE [LARGE SCALE GENOMIC DNA]</scope>
</reference>
<accession>A0A2M7ZVH6</accession>
<name>A0A2M7ZVH6_9BACT</name>
<feature type="transmembrane region" description="Helical" evidence="1">
    <location>
        <begin position="139"/>
        <end position="165"/>
    </location>
</feature>
<keyword evidence="1" id="KW-0812">Transmembrane</keyword>
<feature type="transmembrane region" description="Helical" evidence="1">
    <location>
        <begin position="202"/>
        <end position="227"/>
    </location>
</feature>
<dbReference type="EMBL" id="PFUT01000019">
    <property type="protein sequence ID" value="PJB09257.1"/>
    <property type="molecule type" value="Genomic_DNA"/>
</dbReference>
<protein>
    <submittedName>
        <fullName evidence="2">Uncharacterized protein</fullName>
    </submittedName>
</protein>
<evidence type="ECO:0000313" key="2">
    <source>
        <dbReference type="EMBL" id="PJB09257.1"/>
    </source>
</evidence>
<gene>
    <name evidence="2" type="ORF">CO121_00915</name>
</gene>
<feature type="transmembrane region" description="Helical" evidence="1">
    <location>
        <begin position="71"/>
        <end position="92"/>
    </location>
</feature>
<organism evidence="2 3">
    <name type="scientific">bacterium (Candidatus Gribaldobacteria) CG_4_9_14_3_um_filter_36_15</name>
    <dbReference type="NCBI Taxonomy" id="2014269"/>
    <lineage>
        <taxon>Bacteria</taxon>
        <taxon>Candidatus Gribaldobacteria</taxon>
    </lineage>
</organism>
<feature type="transmembrane region" description="Helical" evidence="1">
    <location>
        <begin position="177"/>
        <end position="196"/>
    </location>
</feature>
<evidence type="ECO:0000256" key="1">
    <source>
        <dbReference type="SAM" id="Phobius"/>
    </source>
</evidence>
<proteinExistence type="predicted"/>
<sequence length="235" mass="26805">MIPIFSILCVLISFSTLICFLKLHFTYRKNKEELVGKFSKIFLFLSLLYGSFALPRFVFDDLRIIELCLDLGFFFAFLAAAYLLLISFELFYQKKPSKFIFLGVISIGVLFLILSIINLRPASIHFYNGFVFWSENRNIFINIFGGAILGLITIIGASLFISGGLKSEEKKVRVRAFLMSGAIIGTFLEVVIRFVFGFLFDIFISTLIGVFFGIISMLLMIIAIFGIKIKEKKYF</sequence>
<evidence type="ECO:0000313" key="3">
    <source>
        <dbReference type="Proteomes" id="UP000229156"/>
    </source>
</evidence>
<feature type="transmembrane region" description="Helical" evidence="1">
    <location>
        <begin position="41"/>
        <end position="59"/>
    </location>
</feature>
<feature type="transmembrane region" description="Helical" evidence="1">
    <location>
        <begin position="99"/>
        <end position="119"/>
    </location>
</feature>
<dbReference type="AlphaFoldDB" id="A0A2M7ZVH6"/>
<keyword evidence="1" id="KW-0472">Membrane</keyword>
<keyword evidence="1" id="KW-1133">Transmembrane helix</keyword>